<dbReference type="AlphaFoldDB" id="A0AAX6MPM1"/>
<dbReference type="InterPro" id="IPR015421">
    <property type="entry name" value="PyrdxlP-dep_Trfase_major"/>
</dbReference>
<protein>
    <recommendedName>
        <fullName evidence="6">Aminotransferase class I/classII large domain-containing protein</fullName>
    </recommendedName>
</protein>
<accession>A0AAX6MPM1</accession>
<dbReference type="Pfam" id="PF00155">
    <property type="entry name" value="Aminotran_1_2"/>
    <property type="match status" value="1"/>
</dbReference>
<evidence type="ECO:0000256" key="3">
    <source>
        <dbReference type="ARBA" id="ARBA00022576"/>
    </source>
</evidence>
<dbReference type="PANTHER" id="PTHR42790:SF19">
    <property type="entry name" value="KYNURENINE_ALPHA-AMINOADIPATE AMINOTRANSFERASE, MITOCHONDRIAL"/>
    <property type="match status" value="1"/>
</dbReference>
<evidence type="ECO:0000256" key="5">
    <source>
        <dbReference type="ARBA" id="ARBA00022898"/>
    </source>
</evidence>
<proteinExistence type="inferred from homology"/>
<keyword evidence="3" id="KW-0032">Aminotransferase</keyword>
<dbReference type="PANTHER" id="PTHR42790">
    <property type="entry name" value="AMINOTRANSFERASE"/>
    <property type="match status" value="1"/>
</dbReference>
<dbReference type="GO" id="GO:0030170">
    <property type="term" value="F:pyridoxal phosphate binding"/>
    <property type="evidence" value="ECO:0007669"/>
    <property type="project" value="InterPro"/>
</dbReference>
<evidence type="ECO:0000256" key="2">
    <source>
        <dbReference type="ARBA" id="ARBA00007441"/>
    </source>
</evidence>
<feature type="domain" description="Aminotransferase class I/classII large" evidence="6">
    <location>
        <begin position="104"/>
        <end position="425"/>
    </location>
</feature>
<dbReference type="CDD" id="cd00609">
    <property type="entry name" value="AAT_like"/>
    <property type="match status" value="1"/>
</dbReference>
<dbReference type="Gene3D" id="3.40.640.10">
    <property type="entry name" value="Type I PLP-dependent aspartate aminotransferase-like (Major domain)"/>
    <property type="match status" value="1"/>
</dbReference>
<dbReference type="InterPro" id="IPR004839">
    <property type="entry name" value="Aminotransferase_I/II_large"/>
</dbReference>
<evidence type="ECO:0000313" key="7">
    <source>
        <dbReference type="EMBL" id="KAK6954588.1"/>
    </source>
</evidence>
<name>A0AAX6MPM1_9PEZI</name>
<sequence length="460" mass="51989">MMSATHSKEETTFDPTPLLSTRIQRYAPGAIRRLLPLENFPGMISLVAGKPNPEVFPFEKITLSLKGSSKQIILTQEDGLADGLQYGLPGGNPDLVKWFKDFQCELHGINRDQEWTCCIGNGSQELLHRTFQVLTDPGDPVLIETPAYPGVVGFLQAEDYKLVQAKTDRHGLDTFELERLLSRWPENQSRPKLLYTIPTGSNPTGRSCPEQRKIEILRLAKRFNFMVLEDDAYYFLNFEDESNGKPRSYLALEREVNREIGRVIRFDSMSKIVSAGMRLGVLTGPLPIVKNVIKLTENINLQPSSTTQMLALSLFRHWGHAGFLEHCAKASEFYRQKRDTFASAAEIHLKHRAIWDIPTAGLFFWITLRLPPGEDTFELLSKKGMEYGLLAIPGVAFMPDNSKTCQLRASFSLVTEEQAYEACRRMAQLVDDAWRDWVRKFVPGCTDKNGLSNPTTTVLS</sequence>
<dbReference type="Proteomes" id="UP001369815">
    <property type="component" value="Unassembled WGS sequence"/>
</dbReference>
<keyword evidence="8" id="KW-1185">Reference proteome</keyword>
<evidence type="ECO:0000256" key="1">
    <source>
        <dbReference type="ARBA" id="ARBA00001933"/>
    </source>
</evidence>
<reference evidence="7 8" key="1">
    <citation type="journal article" date="2024" name="Front Chem Biol">
        <title>Unveiling the potential of Daldinia eschscholtzii MFLUCC 19-0629 through bioactivity and bioinformatics studies for enhanced sustainable agriculture production.</title>
        <authorList>
            <person name="Brooks S."/>
            <person name="Weaver J.A."/>
            <person name="Klomchit A."/>
            <person name="Alharthi S.A."/>
            <person name="Onlamun T."/>
            <person name="Nurani R."/>
            <person name="Vong T.K."/>
            <person name="Alberti F."/>
            <person name="Greco C."/>
        </authorList>
    </citation>
    <scope>NUCLEOTIDE SEQUENCE [LARGE SCALE GENOMIC DNA]</scope>
    <source>
        <strain evidence="7">MFLUCC 19-0629</strain>
    </source>
</reference>
<evidence type="ECO:0000256" key="4">
    <source>
        <dbReference type="ARBA" id="ARBA00022679"/>
    </source>
</evidence>
<dbReference type="GO" id="GO:1901605">
    <property type="term" value="P:alpha-amino acid metabolic process"/>
    <property type="evidence" value="ECO:0007669"/>
    <property type="project" value="TreeGrafter"/>
</dbReference>
<comment type="similarity">
    <text evidence="2">Belongs to the class-I pyridoxal-phosphate-dependent aminotransferase family.</text>
</comment>
<keyword evidence="5" id="KW-0663">Pyridoxal phosphate</keyword>
<dbReference type="EMBL" id="JBANMG010000004">
    <property type="protein sequence ID" value="KAK6954588.1"/>
    <property type="molecule type" value="Genomic_DNA"/>
</dbReference>
<evidence type="ECO:0000313" key="8">
    <source>
        <dbReference type="Proteomes" id="UP001369815"/>
    </source>
</evidence>
<comment type="caution">
    <text evidence="7">The sequence shown here is derived from an EMBL/GenBank/DDBJ whole genome shotgun (WGS) entry which is preliminary data.</text>
</comment>
<keyword evidence="4" id="KW-0808">Transferase</keyword>
<gene>
    <name evidence="7" type="ORF">Daesc_004555</name>
</gene>
<dbReference type="InterPro" id="IPR015424">
    <property type="entry name" value="PyrdxlP-dep_Trfase"/>
</dbReference>
<dbReference type="InterPro" id="IPR050859">
    <property type="entry name" value="Class-I_PLP-dep_aminotransf"/>
</dbReference>
<evidence type="ECO:0000259" key="6">
    <source>
        <dbReference type="Pfam" id="PF00155"/>
    </source>
</evidence>
<comment type="cofactor">
    <cofactor evidence="1">
        <name>pyridoxal 5'-phosphate</name>
        <dbReference type="ChEBI" id="CHEBI:597326"/>
    </cofactor>
</comment>
<dbReference type="GO" id="GO:0008483">
    <property type="term" value="F:transaminase activity"/>
    <property type="evidence" value="ECO:0007669"/>
    <property type="project" value="UniProtKB-KW"/>
</dbReference>
<dbReference type="SUPFAM" id="SSF53383">
    <property type="entry name" value="PLP-dependent transferases"/>
    <property type="match status" value="1"/>
</dbReference>
<organism evidence="7 8">
    <name type="scientific">Daldinia eschscholtzii</name>
    <dbReference type="NCBI Taxonomy" id="292717"/>
    <lineage>
        <taxon>Eukaryota</taxon>
        <taxon>Fungi</taxon>
        <taxon>Dikarya</taxon>
        <taxon>Ascomycota</taxon>
        <taxon>Pezizomycotina</taxon>
        <taxon>Sordariomycetes</taxon>
        <taxon>Xylariomycetidae</taxon>
        <taxon>Xylariales</taxon>
        <taxon>Hypoxylaceae</taxon>
        <taxon>Daldinia</taxon>
    </lineage>
</organism>